<dbReference type="AlphaFoldDB" id="A0AAD8MV80"/>
<feature type="compositionally biased region" description="Basic and acidic residues" evidence="1">
    <location>
        <begin position="264"/>
        <end position="295"/>
    </location>
</feature>
<keyword evidence="2" id="KW-1133">Transmembrane helix</keyword>
<dbReference type="PANTHER" id="PTHR22426:SF2">
    <property type="entry name" value="ARGININE_SERINE-RICH COILED-COIL PROTEIN 2"/>
    <property type="match status" value="1"/>
</dbReference>
<feature type="compositionally biased region" description="Basic and acidic residues" evidence="1">
    <location>
        <begin position="151"/>
        <end position="172"/>
    </location>
</feature>
<feature type="compositionally biased region" description="Polar residues" evidence="1">
    <location>
        <begin position="252"/>
        <end position="261"/>
    </location>
</feature>
<accession>A0AAD8MV80</accession>
<organism evidence="3 4">
    <name type="scientific">Heracleum sosnowskyi</name>
    <dbReference type="NCBI Taxonomy" id="360622"/>
    <lineage>
        <taxon>Eukaryota</taxon>
        <taxon>Viridiplantae</taxon>
        <taxon>Streptophyta</taxon>
        <taxon>Embryophyta</taxon>
        <taxon>Tracheophyta</taxon>
        <taxon>Spermatophyta</taxon>
        <taxon>Magnoliopsida</taxon>
        <taxon>eudicotyledons</taxon>
        <taxon>Gunneridae</taxon>
        <taxon>Pentapetalae</taxon>
        <taxon>asterids</taxon>
        <taxon>campanulids</taxon>
        <taxon>Apiales</taxon>
        <taxon>Apiaceae</taxon>
        <taxon>Apioideae</taxon>
        <taxon>apioid superclade</taxon>
        <taxon>Tordylieae</taxon>
        <taxon>Tordyliinae</taxon>
        <taxon>Heracleum</taxon>
    </lineage>
</organism>
<keyword evidence="2" id="KW-0812">Transmembrane</keyword>
<reference evidence="3" key="1">
    <citation type="submission" date="2023-02" db="EMBL/GenBank/DDBJ databases">
        <title>Genome of toxic invasive species Heracleum sosnowskyi carries increased number of genes despite the absence of recent whole-genome duplications.</title>
        <authorList>
            <person name="Schelkunov M."/>
            <person name="Shtratnikova V."/>
            <person name="Makarenko M."/>
            <person name="Klepikova A."/>
            <person name="Omelchenko D."/>
            <person name="Novikova G."/>
            <person name="Obukhova E."/>
            <person name="Bogdanov V."/>
            <person name="Penin A."/>
            <person name="Logacheva M."/>
        </authorList>
    </citation>
    <scope>NUCLEOTIDE SEQUENCE</scope>
    <source>
        <strain evidence="3">Hsosn_3</strain>
        <tissue evidence="3">Leaf</tissue>
    </source>
</reference>
<sequence length="607" mass="69512">MFLQAHLAAHYSHSMGMLAFGMKHADQFVTLEIKFTSIIHQVLDTMDSNLPSSPADSDGAKAAFRKPSNDVVNRKYRRRSPVDGSSSSDGSPTGARESSPVLSKENPAKSFDDRRKQDDRRDLGREYGRSEYGRTNDSHKHYGRHSSRNTDSYHRYDDYKREKCVDEDERKYPRSSFRSGRDSRAGNHSDYTSRDSQQNRSRDDRHSSDKYTRRKTDFSGHRSRDRYGGSSPVEYENTKDRGSSPDRVGSGDRQTNLNSGVKSGELDRHRGIKHERDDKRDYQRRHNENKDSDRQKHSKQEKREAAERSEGRTFSSESHEKKAKLYSFDGSKDQGKYGNEKEPLTSQLAQTYVGKVTPDQGVLKDSDIDAAKVAAMKAAELVNKNLALTGGLTTDQKKKMLWGSKKSTTVEEATQRWDSSQFLDRERQEKFNKLMSLRLHWYLWGIVGCKRRAQSGTETQPPRWKCGPNREAESIAAGFGKAVYRWTTSKRWSYSRTGVVGNLGIDVKVFLTYVRNHSCTLLYKFEMMGAYAGYESTFFLNLLSLMTPVKCDHAIKRSVCCKNLYLKLRSTLTGNHNDIAMLCFFFRITLNFDSSVIAMALNIFFIY</sequence>
<feature type="compositionally biased region" description="Basic and acidic residues" evidence="1">
    <location>
        <begin position="330"/>
        <end position="340"/>
    </location>
</feature>
<gene>
    <name evidence="3" type="ORF">POM88_014744</name>
</gene>
<keyword evidence="4" id="KW-1185">Reference proteome</keyword>
<dbReference type="EMBL" id="JAUIZM010000004">
    <property type="protein sequence ID" value="KAK1386566.1"/>
    <property type="molecule type" value="Genomic_DNA"/>
</dbReference>
<evidence type="ECO:0000313" key="4">
    <source>
        <dbReference type="Proteomes" id="UP001237642"/>
    </source>
</evidence>
<feature type="compositionally biased region" description="Basic and acidic residues" evidence="1">
    <location>
        <begin position="106"/>
        <end position="140"/>
    </location>
</feature>
<proteinExistence type="predicted"/>
<feature type="transmembrane region" description="Helical" evidence="2">
    <location>
        <begin position="579"/>
        <end position="605"/>
    </location>
</feature>
<keyword evidence="2" id="KW-0472">Membrane</keyword>
<name>A0AAD8MV80_9APIA</name>
<evidence type="ECO:0000313" key="3">
    <source>
        <dbReference type="EMBL" id="KAK1386566.1"/>
    </source>
</evidence>
<reference evidence="3" key="2">
    <citation type="submission" date="2023-05" db="EMBL/GenBank/DDBJ databases">
        <authorList>
            <person name="Schelkunov M.I."/>
        </authorList>
    </citation>
    <scope>NUCLEOTIDE SEQUENCE</scope>
    <source>
        <strain evidence="3">Hsosn_3</strain>
        <tissue evidence="3">Leaf</tissue>
    </source>
</reference>
<feature type="compositionally biased region" description="Basic and acidic residues" evidence="1">
    <location>
        <begin position="301"/>
        <end position="311"/>
    </location>
</feature>
<dbReference type="Proteomes" id="UP001237642">
    <property type="component" value="Unassembled WGS sequence"/>
</dbReference>
<dbReference type="PANTHER" id="PTHR22426">
    <property type="entry name" value="ARGININE_SERINE-RICH COILED-COIL PROTEIN 2"/>
    <property type="match status" value="1"/>
</dbReference>
<protein>
    <submittedName>
        <fullName evidence="3">Arginine/serine-rich coiled-coil protein 2</fullName>
    </submittedName>
</protein>
<evidence type="ECO:0000256" key="1">
    <source>
        <dbReference type="SAM" id="MobiDB-lite"/>
    </source>
</evidence>
<feature type="compositionally biased region" description="Low complexity" evidence="1">
    <location>
        <begin position="82"/>
        <end position="92"/>
    </location>
</feature>
<evidence type="ECO:0000256" key="2">
    <source>
        <dbReference type="SAM" id="Phobius"/>
    </source>
</evidence>
<feature type="compositionally biased region" description="Basic and acidic residues" evidence="1">
    <location>
        <begin position="179"/>
        <end position="193"/>
    </location>
</feature>
<comment type="caution">
    <text evidence="3">The sequence shown here is derived from an EMBL/GenBank/DDBJ whole genome shotgun (WGS) entry which is preliminary data.</text>
</comment>
<feature type="region of interest" description="Disordered" evidence="1">
    <location>
        <begin position="50"/>
        <end position="340"/>
    </location>
</feature>
<feature type="compositionally biased region" description="Basic and acidic residues" evidence="1">
    <location>
        <begin position="200"/>
        <end position="227"/>
    </location>
</feature>